<keyword evidence="6 9" id="KW-0472">Membrane</keyword>
<evidence type="ECO:0000256" key="8">
    <source>
        <dbReference type="SAM" id="MobiDB-lite"/>
    </source>
</evidence>
<dbReference type="EMBL" id="JABMCG010000076">
    <property type="protein sequence ID" value="NUU27156.1"/>
    <property type="molecule type" value="Genomic_DNA"/>
</dbReference>
<dbReference type="NCBIfam" id="TIGR03462">
    <property type="entry name" value="CarR_dom_SF"/>
    <property type="match status" value="1"/>
</dbReference>
<comment type="caution">
    <text evidence="11">The sequence shown here is derived from an EMBL/GenBank/DDBJ whole genome shotgun (WGS) entry which is preliminary data.</text>
</comment>
<feature type="transmembrane region" description="Helical" evidence="9">
    <location>
        <begin position="92"/>
        <end position="109"/>
    </location>
</feature>
<name>A0A850DNJ7_9MICO</name>
<feature type="domain" description="Lycopene cyclase" evidence="10">
    <location>
        <begin position="47"/>
        <end position="102"/>
    </location>
</feature>
<feature type="compositionally biased region" description="Basic and acidic residues" evidence="8">
    <location>
        <begin position="114"/>
        <end position="131"/>
    </location>
</feature>
<feature type="transmembrane region" description="Helical" evidence="9">
    <location>
        <begin position="48"/>
        <end position="72"/>
    </location>
</feature>
<dbReference type="Proteomes" id="UP000539146">
    <property type="component" value="Unassembled WGS sequence"/>
</dbReference>
<dbReference type="GO" id="GO:0016020">
    <property type="term" value="C:membrane"/>
    <property type="evidence" value="ECO:0007669"/>
    <property type="project" value="UniProtKB-SubCell"/>
</dbReference>
<evidence type="ECO:0000256" key="4">
    <source>
        <dbReference type="ARBA" id="ARBA00022746"/>
    </source>
</evidence>
<comment type="pathway">
    <text evidence="2">Carotenoid biosynthesis.</text>
</comment>
<accession>A0A850DNJ7</accession>
<feature type="transmembrane region" description="Helical" evidence="9">
    <location>
        <begin position="6"/>
        <end position="27"/>
    </location>
</feature>
<dbReference type="InterPro" id="IPR017825">
    <property type="entry name" value="Lycopene_cyclase_dom"/>
</dbReference>
<evidence type="ECO:0000256" key="3">
    <source>
        <dbReference type="ARBA" id="ARBA00022692"/>
    </source>
</evidence>
<feature type="region of interest" description="Disordered" evidence="8">
    <location>
        <begin position="114"/>
        <end position="147"/>
    </location>
</feature>
<keyword evidence="4" id="KW-0125">Carotenoid biosynthesis</keyword>
<keyword evidence="3 9" id="KW-0812">Transmembrane</keyword>
<proteinExistence type="predicted"/>
<sequence>MNATYALLALPFFAVVAVVAVVAGVVARRRAPGGAAARGSRRVAVATSVVAGVALLVMTIVFDNVIVGTGVVAYDASLISGLKIGVIPVEDLAYSIAAVVLLPSLWVLFDRSDRSAADRSAHDRSAPDRTGARPSPDPATPVPEETP</sequence>
<gene>
    <name evidence="11" type="ORF">HP467_03365</name>
</gene>
<comment type="subcellular location">
    <subcellularLocation>
        <location evidence="1">Membrane</location>
        <topology evidence="1">Multi-pass membrane protein</topology>
    </subcellularLocation>
</comment>
<dbReference type="GO" id="GO:0016117">
    <property type="term" value="P:carotenoid biosynthetic process"/>
    <property type="evidence" value="ECO:0007669"/>
    <property type="project" value="UniProtKB-KW"/>
</dbReference>
<keyword evidence="5 9" id="KW-1133">Transmembrane helix</keyword>
<evidence type="ECO:0000256" key="7">
    <source>
        <dbReference type="ARBA" id="ARBA00023235"/>
    </source>
</evidence>
<organism evidence="11 12">
    <name type="scientific">Curtobacterium citreum</name>
    <dbReference type="NCBI Taxonomy" id="2036"/>
    <lineage>
        <taxon>Bacteria</taxon>
        <taxon>Bacillati</taxon>
        <taxon>Actinomycetota</taxon>
        <taxon>Actinomycetes</taxon>
        <taxon>Micrococcales</taxon>
        <taxon>Microbacteriaceae</taxon>
        <taxon>Curtobacterium</taxon>
    </lineage>
</organism>
<evidence type="ECO:0000259" key="10">
    <source>
        <dbReference type="Pfam" id="PF18916"/>
    </source>
</evidence>
<dbReference type="GO" id="GO:0016872">
    <property type="term" value="F:intramolecular lyase activity"/>
    <property type="evidence" value="ECO:0007669"/>
    <property type="project" value="InterPro"/>
</dbReference>
<dbReference type="AlphaFoldDB" id="A0A850DNJ7"/>
<evidence type="ECO:0000256" key="9">
    <source>
        <dbReference type="SAM" id="Phobius"/>
    </source>
</evidence>
<evidence type="ECO:0000313" key="11">
    <source>
        <dbReference type="EMBL" id="NUU27156.1"/>
    </source>
</evidence>
<keyword evidence="7" id="KW-0413">Isomerase</keyword>
<evidence type="ECO:0000256" key="1">
    <source>
        <dbReference type="ARBA" id="ARBA00004141"/>
    </source>
</evidence>
<dbReference type="Pfam" id="PF18916">
    <property type="entry name" value="Lycopene_cyc"/>
    <property type="match status" value="1"/>
</dbReference>
<dbReference type="GO" id="GO:0045436">
    <property type="term" value="F:lycopene beta cyclase activity"/>
    <property type="evidence" value="ECO:0007669"/>
    <property type="project" value="UniProtKB-ARBA"/>
</dbReference>
<evidence type="ECO:0000256" key="5">
    <source>
        <dbReference type="ARBA" id="ARBA00022989"/>
    </source>
</evidence>
<evidence type="ECO:0000256" key="2">
    <source>
        <dbReference type="ARBA" id="ARBA00004829"/>
    </source>
</evidence>
<protein>
    <submittedName>
        <fullName evidence="11">Lycopene cyclase domain-containing protein</fullName>
    </submittedName>
</protein>
<reference evidence="11 12" key="1">
    <citation type="submission" date="2020-05" db="EMBL/GenBank/DDBJ databases">
        <title>Genome Sequencing of Type Strains.</title>
        <authorList>
            <person name="Lemaire J.F."/>
            <person name="Inderbitzin P."/>
            <person name="Gregorio O.A."/>
            <person name="Collins S.B."/>
            <person name="Wespe N."/>
            <person name="Knight-Connoni V."/>
        </authorList>
    </citation>
    <scope>NUCLEOTIDE SEQUENCE [LARGE SCALE GENOMIC DNA]</scope>
    <source>
        <strain evidence="11 12">DSM 20512</strain>
    </source>
</reference>
<dbReference type="RefSeq" id="WP_175325217.1">
    <property type="nucleotide sequence ID" value="NZ_BAAAWP010000001.1"/>
</dbReference>
<evidence type="ECO:0000313" key="12">
    <source>
        <dbReference type="Proteomes" id="UP000539146"/>
    </source>
</evidence>
<evidence type="ECO:0000256" key="6">
    <source>
        <dbReference type="ARBA" id="ARBA00023136"/>
    </source>
</evidence>